<dbReference type="AlphaFoldDB" id="A0A448ZML5"/>
<dbReference type="InterPro" id="IPR001680">
    <property type="entry name" value="WD40_rpt"/>
</dbReference>
<dbReference type="OrthoDB" id="10261640at2759"/>
<evidence type="ECO:0000313" key="6">
    <source>
        <dbReference type="Proteomes" id="UP000291116"/>
    </source>
</evidence>
<evidence type="ECO:0000256" key="3">
    <source>
        <dbReference type="PROSITE-ProRule" id="PRU00221"/>
    </source>
</evidence>
<reference evidence="5 6" key="1">
    <citation type="submission" date="2019-01" db="EMBL/GenBank/DDBJ databases">
        <authorList>
            <person name="Ferrante I. M."/>
        </authorList>
    </citation>
    <scope>NUCLEOTIDE SEQUENCE [LARGE SCALE GENOMIC DNA]</scope>
    <source>
        <strain evidence="5 6">B856</strain>
    </source>
</reference>
<sequence length="481" mass="51097">MEDNTMDHDGSHNDPAEAAMGATDDIVDDVDDFIDMKDAVEVRVDDDLPMEEDAEDMGIADKEEAAGAGPTEADVPDMSNFRLTSHTDSVYAVAASLENGMLSILSGGGDDKAFQYKLSSENGARSTSTQPLPYAHTDTVSSVAYNTQYVGSDPNKTPKLAAVGSYDGSILIYNPDTGEQRLKLEGPSDVEWMSFHPKGGTVLLVGSGDGTLWMFHVPLNRCMQVFVGHEQAVTAGCFSPDGKWALSASSDGTLRIWAPKTGLNKHVFRLGDAGLTCMANNGGSDGMLVIAGGEDGVAHVCHIGTKKVVASLRHFEFPASTKEPAGDEDNEEEMEYPMSIEAVGFSPSQPNWCATGGVDGKLKIWDLAREGQCRQVCSHTHADAADGITRICWHPTLPFVFVSTISGKVRAWDARSGILLHTLTGGSSEQINDMVANFLPNGSAVIATASDDNTVRVFELDVAVLTTPQAAPSADASAMQS</sequence>
<dbReference type="SMART" id="SM00320">
    <property type="entry name" value="WD40"/>
    <property type="match status" value="8"/>
</dbReference>
<gene>
    <name evidence="5" type="ORF">PSNMU_V1.4_AUG-EV-PASAV3_0103300</name>
</gene>
<dbReference type="SUPFAM" id="SSF50978">
    <property type="entry name" value="WD40 repeat-like"/>
    <property type="match status" value="1"/>
</dbReference>
<evidence type="ECO:0000313" key="5">
    <source>
        <dbReference type="EMBL" id="VEU43279.1"/>
    </source>
</evidence>
<dbReference type="PANTHER" id="PTHR19857">
    <property type="entry name" value="MITOCHONDRIAL DIVISION PROTEIN 1-RELATED"/>
    <property type="match status" value="1"/>
</dbReference>
<accession>A0A448ZML5</accession>
<dbReference type="InterPro" id="IPR051179">
    <property type="entry name" value="WD_repeat_multifunction"/>
</dbReference>
<dbReference type="Proteomes" id="UP000291116">
    <property type="component" value="Unassembled WGS sequence"/>
</dbReference>
<evidence type="ECO:0000256" key="1">
    <source>
        <dbReference type="ARBA" id="ARBA00022574"/>
    </source>
</evidence>
<protein>
    <submittedName>
        <fullName evidence="5">Uncharacterized protein</fullName>
    </submittedName>
</protein>
<name>A0A448ZML5_9STRA</name>
<dbReference type="InterPro" id="IPR019775">
    <property type="entry name" value="WD40_repeat_CS"/>
</dbReference>
<feature type="region of interest" description="Disordered" evidence="4">
    <location>
        <begin position="1"/>
        <end position="22"/>
    </location>
</feature>
<dbReference type="EMBL" id="CAACVS010000531">
    <property type="protein sequence ID" value="VEU43279.1"/>
    <property type="molecule type" value="Genomic_DNA"/>
</dbReference>
<dbReference type="InterPro" id="IPR036322">
    <property type="entry name" value="WD40_repeat_dom_sf"/>
</dbReference>
<organism evidence="5 6">
    <name type="scientific">Pseudo-nitzschia multistriata</name>
    <dbReference type="NCBI Taxonomy" id="183589"/>
    <lineage>
        <taxon>Eukaryota</taxon>
        <taxon>Sar</taxon>
        <taxon>Stramenopiles</taxon>
        <taxon>Ochrophyta</taxon>
        <taxon>Bacillariophyta</taxon>
        <taxon>Bacillariophyceae</taxon>
        <taxon>Bacillariophycidae</taxon>
        <taxon>Bacillariales</taxon>
        <taxon>Bacillariaceae</taxon>
        <taxon>Pseudo-nitzschia</taxon>
    </lineage>
</organism>
<evidence type="ECO:0000256" key="2">
    <source>
        <dbReference type="ARBA" id="ARBA00022737"/>
    </source>
</evidence>
<dbReference type="Pfam" id="PF00400">
    <property type="entry name" value="WD40"/>
    <property type="match status" value="4"/>
</dbReference>
<dbReference type="PROSITE" id="PS50294">
    <property type="entry name" value="WD_REPEATS_REGION"/>
    <property type="match status" value="1"/>
</dbReference>
<dbReference type="CDD" id="cd00200">
    <property type="entry name" value="WD40"/>
    <property type="match status" value="1"/>
</dbReference>
<proteinExistence type="predicted"/>
<dbReference type="PROSITE" id="PS00678">
    <property type="entry name" value="WD_REPEATS_1"/>
    <property type="match status" value="1"/>
</dbReference>
<feature type="repeat" description="WD" evidence="3">
    <location>
        <begin position="333"/>
        <end position="367"/>
    </location>
</feature>
<dbReference type="InterPro" id="IPR015943">
    <property type="entry name" value="WD40/YVTN_repeat-like_dom_sf"/>
</dbReference>
<keyword evidence="6" id="KW-1185">Reference proteome</keyword>
<evidence type="ECO:0000256" key="4">
    <source>
        <dbReference type="SAM" id="MobiDB-lite"/>
    </source>
</evidence>
<feature type="repeat" description="WD" evidence="3">
    <location>
        <begin position="226"/>
        <end position="257"/>
    </location>
</feature>
<dbReference type="PANTHER" id="PTHR19857:SF8">
    <property type="entry name" value="ANGIO-ASSOCIATED MIGRATORY CELL PROTEIN"/>
    <property type="match status" value="1"/>
</dbReference>
<keyword evidence="2" id="KW-0677">Repeat</keyword>
<dbReference type="PROSITE" id="PS50082">
    <property type="entry name" value="WD_REPEATS_2"/>
    <property type="match status" value="2"/>
</dbReference>
<feature type="compositionally biased region" description="Basic and acidic residues" evidence="4">
    <location>
        <begin position="1"/>
        <end position="15"/>
    </location>
</feature>
<keyword evidence="1 3" id="KW-0853">WD repeat</keyword>
<dbReference type="Gene3D" id="2.130.10.10">
    <property type="entry name" value="YVTN repeat-like/Quinoprotein amine dehydrogenase"/>
    <property type="match status" value="1"/>
</dbReference>